<dbReference type="Proteomes" id="UP000011116">
    <property type="component" value="Chromosome 4H"/>
</dbReference>
<dbReference type="GO" id="GO:1990542">
    <property type="term" value="P:mitochondrial transmembrane transport"/>
    <property type="evidence" value="ECO:0000318"/>
    <property type="project" value="GO_Central"/>
</dbReference>
<keyword evidence="5 12" id="KW-0812">Transmembrane</keyword>
<evidence type="ECO:0000256" key="7">
    <source>
        <dbReference type="ARBA" id="ARBA00022792"/>
    </source>
</evidence>
<evidence type="ECO:0000256" key="5">
    <source>
        <dbReference type="ARBA" id="ARBA00022692"/>
    </source>
</evidence>
<accession>A0A8I6Y690</accession>
<dbReference type="InterPro" id="IPR002067">
    <property type="entry name" value="MCP"/>
</dbReference>
<name>A0A8I6Y690_HORVV</name>
<reference evidence="15" key="3">
    <citation type="submission" date="2022-01" db="UniProtKB">
        <authorList>
            <consortium name="EnsemblPlants"/>
        </authorList>
    </citation>
    <scope>IDENTIFICATION</scope>
    <source>
        <strain evidence="15">subsp. vulgare</strain>
    </source>
</reference>
<evidence type="ECO:0008006" key="17">
    <source>
        <dbReference type="Google" id="ProtNLM"/>
    </source>
</evidence>
<dbReference type="Gene3D" id="1.50.40.10">
    <property type="entry name" value="Mitochondrial carrier domain"/>
    <property type="match status" value="1"/>
</dbReference>
<reference evidence="16" key="1">
    <citation type="journal article" date="2012" name="Nature">
        <title>A physical, genetic and functional sequence assembly of the barley genome.</title>
        <authorList>
            <consortium name="The International Barley Genome Sequencing Consortium"/>
            <person name="Mayer K.F."/>
            <person name="Waugh R."/>
            <person name="Brown J.W."/>
            <person name="Schulman A."/>
            <person name="Langridge P."/>
            <person name="Platzer M."/>
            <person name="Fincher G.B."/>
            <person name="Muehlbauer G.J."/>
            <person name="Sato K."/>
            <person name="Close T.J."/>
            <person name="Wise R.P."/>
            <person name="Stein N."/>
        </authorList>
    </citation>
    <scope>NUCLEOTIDE SEQUENCE [LARGE SCALE GENOMIC DNA]</scope>
    <source>
        <strain evidence="16">cv. Morex</strain>
    </source>
</reference>
<evidence type="ECO:0000256" key="2">
    <source>
        <dbReference type="ARBA" id="ARBA00004273"/>
    </source>
</evidence>
<evidence type="ECO:0000256" key="10">
    <source>
        <dbReference type="ARBA" id="ARBA00023128"/>
    </source>
</evidence>
<feature type="repeat" description="Solcar" evidence="12">
    <location>
        <begin position="310"/>
        <end position="393"/>
    </location>
</feature>
<feature type="compositionally biased region" description="Polar residues" evidence="14">
    <location>
        <begin position="1"/>
        <end position="18"/>
    </location>
</feature>
<dbReference type="InterPro" id="IPR018108">
    <property type="entry name" value="MCP_transmembrane"/>
</dbReference>
<protein>
    <recommendedName>
        <fullName evidence="17">Mitochondrial uncoupling protein 1</fullName>
    </recommendedName>
</protein>
<comment type="similarity">
    <text evidence="3 13">Belongs to the mitochondrial carrier (TC 2.A.29) family.</text>
</comment>
<dbReference type="Gramene" id="HORVU.MOREX.r3.4HG0357310.1">
    <property type="protein sequence ID" value="HORVU.MOREX.r3.4HG0357310.1"/>
    <property type="gene ID" value="HORVU.MOREX.r3.4HG0357310"/>
</dbReference>
<feature type="region of interest" description="Disordered" evidence="14">
    <location>
        <begin position="1"/>
        <end position="32"/>
    </location>
</feature>
<dbReference type="OMA" id="SGAINCA"/>
<dbReference type="Gramene" id="HORVU.MOREX.r2.4HG0298090.1">
    <property type="protein sequence ID" value="HORVU.MOREX.r2.4HG0298090.1"/>
    <property type="gene ID" value="HORVU.MOREX.r2.4HG0298090"/>
</dbReference>
<keyword evidence="9" id="KW-0346">Stress response</keyword>
<evidence type="ECO:0000256" key="9">
    <source>
        <dbReference type="ARBA" id="ARBA00023016"/>
    </source>
</evidence>
<dbReference type="PROSITE" id="PS50920">
    <property type="entry name" value="SOLCAR"/>
    <property type="match status" value="3"/>
</dbReference>
<keyword evidence="10" id="KW-0496">Mitochondrion</keyword>
<evidence type="ECO:0000256" key="12">
    <source>
        <dbReference type="PROSITE-ProRule" id="PRU00282"/>
    </source>
</evidence>
<evidence type="ECO:0000256" key="4">
    <source>
        <dbReference type="ARBA" id="ARBA00022448"/>
    </source>
</evidence>
<proteinExistence type="inferred from homology"/>
<keyword evidence="7" id="KW-0999">Mitochondrion inner membrane</keyword>
<organism evidence="15 16">
    <name type="scientific">Hordeum vulgare subsp. vulgare</name>
    <name type="common">Domesticated barley</name>
    <dbReference type="NCBI Taxonomy" id="112509"/>
    <lineage>
        <taxon>Eukaryota</taxon>
        <taxon>Viridiplantae</taxon>
        <taxon>Streptophyta</taxon>
        <taxon>Embryophyta</taxon>
        <taxon>Tracheophyta</taxon>
        <taxon>Spermatophyta</taxon>
        <taxon>Magnoliopsida</taxon>
        <taxon>Liliopsida</taxon>
        <taxon>Poales</taxon>
        <taxon>Poaceae</taxon>
        <taxon>BOP clade</taxon>
        <taxon>Pooideae</taxon>
        <taxon>Triticodae</taxon>
        <taxon>Triticeae</taxon>
        <taxon>Hordeinae</taxon>
        <taxon>Hordeum</taxon>
    </lineage>
</organism>
<reference evidence="15" key="2">
    <citation type="submission" date="2020-10" db="EMBL/GenBank/DDBJ databases">
        <authorList>
            <person name="Scholz U."/>
            <person name="Mascher M."/>
            <person name="Fiebig A."/>
        </authorList>
    </citation>
    <scope>NUCLEOTIDE SEQUENCE [LARGE SCALE GENOMIC DNA]</scope>
    <source>
        <strain evidence="15">cv. Morex</strain>
    </source>
</reference>
<evidence type="ECO:0000256" key="6">
    <source>
        <dbReference type="ARBA" id="ARBA00022737"/>
    </source>
</evidence>
<keyword evidence="11 12" id="KW-0472">Membrane</keyword>
<feature type="repeat" description="Solcar" evidence="12">
    <location>
        <begin position="210"/>
        <end position="301"/>
    </location>
</feature>
<evidence type="ECO:0000256" key="8">
    <source>
        <dbReference type="ARBA" id="ARBA00022989"/>
    </source>
</evidence>
<keyword evidence="16" id="KW-1185">Reference proteome</keyword>
<evidence type="ECO:0000313" key="16">
    <source>
        <dbReference type="Proteomes" id="UP000011116"/>
    </source>
</evidence>
<dbReference type="PRINTS" id="PR00784">
    <property type="entry name" value="MTUNCOUPLING"/>
</dbReference>
<dbReference type="FunFam" id="1.50.40.10:FF:000019">
    <property type="entry name" value="Mitochondrial uncoupling protein 1"/>
    <property type="match status" value="1"/>
</dbReference>
<dbReference type="AlphaFoldDB" id="A0A8I6Y690"/>
<dbReference type="InterPro" id="IPR050391">
    <property type="entry name" value="Mito_Metabolite_Transporter"/>
</dbReference>
<dbReference type="SUPFAM" id="SSF103506">
    <property type="entry name" value="Mitochondrial carrier"/>
    <property type="match status" value="1"/>
</dbReference>
<dbReference type="GO" id="GO:0015171">
    <property type="term" value="F:amino acid transmembrane transporter activity"/>
    <property type="evidence" value="ECO:0007669"/>
    <property type="project" value="UniProtKB-ARBA"/>
</dbReference>
<evidence type="ECO:0000313" key="15">
    <source>
        <dbReference type="EnsemblPlants" id="HORVU.MOREX.r3.4HG0357310.2"/>
    </source>
</evidence>
<feature type="repeat" description="Solcar" evidence="12">
    <location>
        <begin position="107"/>
        <end position="200"/>
    </location>
</feature>
<dbReference type="EnsemblPlants" id="HORVU.MOREX.r3.4HG0357310.2">
    <property type="protein sequence ID" value="HORVU.MOREX.r3.4HG0357310.2"/>
    <property type="gene ID" value="HORVU.MOREX.r3.4HG0357310"/>
</dbReference>
<dbReference type="GO" id="GO:0005743">
    <property type="term" value="C:mitochondrial inner membrane"/>
    <property type="evidence" value="ECO:0007669"/>
    <property type="project" value="UniProtKB-SubCell"/>
</dbReference>
<keyword evidence="8" id="KW-1133">Transmembrane helix</keyword>
<dbReference type="PANTHER" id="PTHR45618">
    <property type="entry name" value="MITOCHONDRIAL DICARBOXYLATE CARRIER-RELATED"/>
    <property type="match status" value="1"/>
</dbReference>
<dbReference type="InterPro" id="IPR023395">
    <property type="entry name" value="MCP_dom_sf"/>
</dbReference>
<evidence type="ECO:0000256" key="11">
    <source>
        <dbReference type="ARBA" id="ARBA00023136"/>
    </source>
</evidence>
<dbReference type="EnsemblPlants" id="HORVU.MOREX.r3.4HG0357310.1">
    <property type="protein sequence ID" value="HORVU.MOREX.r3.4HG0357310.1"/>
    <property type="gene ID" value="HORVU.MOREX.r3.4HG0357310"/>
</dbReference>
<keyword evidence="6" id="KW-0677">Repeat</keyword>
<evidence type="ECO:0000256" key="13">
    <source>
        <dbReference type="RuleBase" id="RU000488"/>
    </source>
</evidence>
<evidence type="ECO:0000256" key="14">
    <source>
        <dbReference type="SAM" id="MobiDB-lite"/>
    </source>
</evidence>
<evidence type="ECO:0000256" key="1">
    <source>
        <dbReference type="ARBA" id="ARBA00004141"/>
    </source>
</evidence>
<sequence length="400" mass="42804">MKGKWNQNQTSNGRFISNQKEREKGRAKEQREGKSCSSLLLLFPLETPTPSSPFYCPHSFSLSLCDGTCDRREGCVVLLAVVPVLGGCIHPSAKSAMAPDHGSKVDISFAGRFTASAIAACFAEITTIPLDTAKVRLQLQKKAVAGDLAGPKYRGLLGTAATIAKEEGAAALWKGIVPGLHRQCIYGGLRIGLYEPVKAFYVGENHVGDVPLSKKIAAGFTTGALAIAVANPTDLVKVRLQSEGKLAPGVPRRYTGAMDAYAKIVRQEGVAALWTGIGPNVARNAIINAAELASYDQVKQSILKLPGFKDDVVTHILSGLGAGFFAVCVGSPVDVVKSRMMGDSAYKNTIDCFVKTLKNDGPLAFYKGFLPNFARLGSWNVIMFLTLEQVQKAFVRKPAN</sequence>
<feature type="compositionally biased region" description="Basic and acidic residues" evidence="14">
    <location>
        <begin position="19"/>
        <end position="32"/>
    </location>
</feature>
<dbReference type="GO" id="GO:0017077">
    <property type="term" value="F:oxidative phosphorylation uncoupler activity"/>
    <property type="evidence" value="ECO:0000318"/>
    <property type="project" value="GO_Central"/>
</dbReference>
<dbReference type="SMR" id="A0A8I6Y690"/>
<comment type="subcellular location">
    <subcellularLocation>
        <location evidence="1">Membrane</location>
        <topology evidence="1">Multi-pass membrane protein</topology>
    </subcellularLocation>
    <subcellularLocation>
        <location evidence="2">Mitochondrion inner membrane</location>
    </subcellularLocation>
</comment>
<evidence type="ECO:0000256" key="3">
    <source>
        <dbReference type="ARBA" id="ARBA00006375"/>
    </source>
</evidence>
<dbReference type="Gramene" id="HORVU.MOREX.r3.4HG0357310.2">
    <property type="protein sequence ID" value="HORVU.MOREX.r3.4HG0357310.2"/>
    <property type="gene ID" value="HORVU.MOREX.r3.4HG0357310"/>
</dbReference>
<keyword evidence="4 13" id="KW-0813">Transport</keyword>
<dbReference type="Pfam" id="PF00153">
    <property type="entry name" value="Mito_carr"/>
    <property type="match status" value="3"/>
</dbReference>